<dbReference type="STRING" id="102285.A0A158QHE7"/>
<evidence type="ECO:0000313" key="2">
    <source>
        <dbReference type="EMBL" id="VDO03150.1"/>
    </source>
</evidence>
<keyword evidence="3" id="KW-1185">Reference proteome</keyword>
<feature type="compositionally biased region" description="Basic and acidic residues" evidence="1">
    <location>
        <begin position="215"/>
        <end position="225"/>
    </location>
</feature>
<evidence type="ECO:0000256" key="1">
    <source>
        <dbReference type="SAM" id="MobiDB-lite"/>
    </source>
</evidence>
<feature type="compositionally biased region" description="Polar residues" evidence="1">
    <location>
        <begin position="176"/>
        <end position="190"/>
    </location>
</feature>
<gene>
    <name evidence="2" type="ORF">HNAJ_LOCUS7290</name>
</gene>
<dbReference type="AlphaFoldDB" id="A0A158QHE7"/>
<dbReference type="WBParaSite" id="HNAJ_0000729401-mRNA-1">
    <property type="protein sequence ID" value="HNAJ_0000729401-mRNA-1"/>
    <property type="gene ID" value="HNAJ_0000729401"/>
</dbReference>
<feature type="compositionally biased region" description="Acidic residues" evidence="1">
    <location>
        <begin position="127"/>
        <end position="141"/>
    </location>
</feature>
<dbReference type="Proteomes" id="UP000278807">
    <property type="component" value="Unassembled WGS sequence"/>
</dbReference>
<reference evidence="2 3" key="2">
    <citation type="submission" date="2018-11" db="EMBL/GenBank/DDBJ databases">
        <authorList>
            <consortium name="Pathogen Informatics"/>
        </authorList>
    </citation>
    <scope>NUCLEOTIDE SEQUENCE [LARGE SCALE GENOMIC DNA]</scope>
</reference>
<name>A0A158QHE7_RODNA</name>
<dbReference type="OrthoDB" id="6284740at2759"/>
<proteinExistence type="predicted"/>
<feature type="compositionally biased region" description="Acidic residues" evidence="1">
    <location>
        <begin position="193"/>
        <end position="203"/>
    </location>
</feature>
<evidence type="ECO:0000313" key="3">
    <source>
        <dbReference type="Proteomes" id="UP000278807"/>
    </source>
</evidence>
<organism evidence="4">
    <name type="scientific">Rodentolepis nana</name>
    <name type="common">Dwarf tapeworm</name>
    <name type="synonym">Hymenolepis nana</name>
    <dbReference type="NCBI Taxonomy" id="102285"/>
    <lineage>
        <taxon>Eukaryota</taxon>
        <taxon>Metazoa</taxon>
        <taxon>Spiralia</taxon>
        <taxon>Lophotrochozoa</taxon>
        <taxon>Platyhelminthes</taxon>
        <taxon>Cestoda</taxon>
        <taxon>Eucestoda</taxon>
        <taxon>Cyclophyllidea</taxon>
        <taxon>Hymenolepididae</taxon>
        <taxon>Rodentolepis</taxon>
    </lineage>
</organism>
<protein>
    <submittedName>
        <fullName evidence="4">LEM domain-containing protein</fullName>
    </submittedName>
</protein>
<dbReference type="EMBL" id="UZAE01012030">
    <property type="protein sequence ID" value="VDO03150.1"/>
    <property type="molecule type" value="Genomic_DNA"/>
</dbReference>
<reference evidence="4" key="1">
    <citation type="submission" date="2016-04" db="UniProtKB">
        <authorList>
            <consortium name="WormBaseParasite"/>
        </authorList>
    </citation>
    <scope>IDENTIFICATION</scope>
</reference>
<feature type="region of interest" description="Disordered" evidence="1">
    <location>
        <begin position="122"/>
        <end position="225"/>
    </location>
</feature>
<accession>A0A158QHE7</accession>
<evidence type="ECO:0000313" key="4">
    <source>
        <dbReference type="WBParaSite" id="HNAJ_0000729401-mRNA-1"/>
    </source>
</evidence>
<sequence length="296" mass="33108">MYGCRDEAVTTDVCQLGTKACMVSQNPSTTKRVEGFGNPNRMLDGVAITFQSQQQQQSQQTCRLCCFGSKCHNPAPASETRVSVMKDLLSKTGLESEVVENYVELENEIAFNRGVVRLTTKAPPTEAEYEEEEFTTEEEDATSLSEDRLPRTTFQSPTEEIGEDAFSSETEDDPTLSDNEYNASKFSTYNVDESSDPVEESEESPIVKENYSLDSTKENVHEKTADKVRIEKAEYLPIFAEDNEKVGRPSKERMKDEDSGETLVAVNFKRLGNSAIREASRISAPFVAIFLLLVRI</sequence>